<name>A0A6C0B7H6_9ZZZZ</name>
<sequence>MAQAFYNRFSKIGNTESFSTDAIFTQFSKTDVDYTSANCDRNPSSGCNTSDALTVEACKCLYKEKVDKLAKFGDLEKRSQKSLDDEDQIYAARSLDILNISIGISIMLLSIYYMNE</sequence>
<organism evidence="2">
    <name type="scientific">viral metagenome</name>
    <dbReference type="NCBI Taxonomy" id="1070528"/>
    <lineage>
        <taxon>unclassified sequences</taxon>
        <taxon>metagenomes</taxon>
        <taxon>organismal metagenomes</taxon>
    </lineage>
</organism>
<evidence type="ECO:0000256" key="1">
    <source>
        <dbReference type="SAM" id="Phobius"/>
    </source>
</evidence>
<dbReference type="EMBL" id="MN739081">
    <property type="protein sequence ID" value="QHS87448.1"/>
    <property type="molecule type" value="Genomic_DNA"/>
</dbReference>
<dbReference type="AlphaFoldDB" id="A0A6C0B7H6"/>
<keyword evidence="1" id="KW-0812">Transmembrane</keyword>
<keyword evidence="1" id="KW-1133">Transmembrane helix</keyword>
<evidence type="ECO:0000313" key="2">
    <source>
        <dbReference type="EMBL" id="QHS87448.1"/>
    </source>
</evidence>
<reference evidence="2" key="1">
    <citation type="journal article" date="2020" name="Nature">
        <title>Giant virus diversity and host interactions through global metagenomics.</title>
        <authorList>
            <person name="Schulz F."/>
            <person name="Roux S."/>
            <person name="Paez-Espino D."/>
            <person name="Jungbluth S."/>
            <person name="Walsh D.A."/>
            <person name="Denef V.J."/>
            <person name="McMahon K.D."/>
            <person name="Konstantinidis K.T."/>
            <person name="Eloe-Fadrosh E.A."/>
            <person name="Kyrpides N.C."/>
            <person name="Woyke T."/>
        </authorList>
    </citation>
    <scope>NUCLEOTIDE SEQUENCE</scope>
    <source>
        <strain evidence="2">GVMAG-M-3300010157-4</strain>
    </source>
</reference>
<proteinExistence type="predicted"/>
<accession>A0A6C0B7H6</accession>
<protein>
    <submittedName>
        <fullName evidence="2">Uncharacterized protein</fullName>
    </submittedName>
</protein>
<keyword evidence="1" id="KW-0472">Membrane</keyword>
<feature type="transmembrane region" description="Helical" evidence="1">
    <location>
        <begin position="97"/>
        <end position="114"/>
    </location>
</feature>